<dbReference type="GO" id="GO:0004048">
    <property type="term" value="F:anthranilate phosphoribosyltransferase activity"/>
    <property type="evidence" value="ECO:0007669"/>
    <property type="project" value="InterPro"/>
</dbReference>
<keyword evidence="2" id="KW-0808">Transferase</keyword>
<evidence type="ECO:0000256" key="1">
    <source>
        <dbReference type="ARBA" id="ARBA00022676"/>
    </source>
</evidence>
<dbReference type="GO" id="GO:0000162">
    <property type="term" value="P:L-tryptophan biosynthetic process"/>
    <property type="evidence" value="ECO:0007669"/>
    <property type="project" value="InterPro"/>
</dbReference>
<gene>
    <name evidence="4" type="ORF">HHL09_16675</name>
</gene>
<dbReference type="InterPro" id="IPR000312">
    <property type="entry name" value="Glycosyl_Trfase_fam3"/>
</dbReference>
<dbReference type="RefSeq" id="WP_169455752.1">
    <property type="nucleotide sequence ID" value="NZ_CP051774.1"/>
</dbReference>
<proteinExistence type="predicted"/>
<name>A0A858RKH3_9BACT</name>
<sequence length="312" mass="34445">MSVRSEVLSQFRKTREAASAEDYYQLLYSLRPDRLAAEELAEIILHIEANKQLSRDFPKHVNIFGTGGDGTINLSSMSAIIAARFVPVVKMGTRAVTGNIGSSDFIAELRQRETASPALAKALAESSFKFLRLSEAGFAYRDELRQARRRIHHEGIPDLYKIVFPFANYTKPFLQINGAAKEIYFQRFSELCVLLNRTACIVRADAGIDEILPGNNRIAFFRDGARELDANFNLLPQHAAENMDAFHEAASPRDAVDLFVAMLEGRASPIIRDTVLQNAGLILAGAALAEGSGAGLEELMDTHFSTLRNSLP</sequence>
<dbReference type="GO" id="GO:0005829">
    <property type="term" value="C:cytosol"/>
    <property type="evidence" value="ECO:0007669"/>
    <property type="project" value="TreeGrafter"/>
</dbReference>
<accession>A0A858RKH3</accession>
<evidence type="ECO:0000259" key="3">
    <source>
        <dbReference type="Pfam" id="PF00591"/>
    </source>
</evidence>
<dbReference type="EMBL" id="CP051774">
    <property type="protein sequence ID" value="QJE97352.1"/>
    <property type="molecule type" value="Genomic_DNA"/>
</dbReference>
<dbReference type="PANTHER" id="PTHR43285:SF2">
    <property type="entry name" value="ANTHRANILATE PHOSPHORIBOSYLTRANSFERASE"/>
    <property type="match status" value="1"/>
</dbReference>
<dbReference type="Pfam" id="PF00591">
    <property type="entry name" value="Glycos_transf_3"/>
    <property type="match status" value="1"/>
</dbReference>
<evidence type="ECO:0000313" key="4">
    <source>
        <dbReference type="EMBL" id="QJE97352.1"/>
    </source>
</evidence>
<reference evidence="4 5" key="1">
    <citation type="submission" date="2020-04" db="EMBL/GenBank/DDBJ databases">
        <title>Luteolibacter sp. G-1-1-1 isolated from soil.</title>
        <authorList>
            <person name="Dahal R.H."/>
        </authorList>
    </citation>
    <scope>NUCLEOTIDE SEQUENCE [LARGE SCALE GENOMIC DNA]</scope>
    <source>
        <strain evidence="4 5">G-1-1-1</strain>
    </source>
</reference>
<dbReference type="Gene3D" id="3.40.1030.10">
    <property type="entry name" value="Nucleoside phosphorylase/phosphoribosyltransferase catalytic domain"/>
    <property type="match status" value="1"/>
</dbReference>
<dbReference type="KEGG" id="luo:HHL09_16675"/>
<protein>
    <recommendedName>
        <fullName evidence="3">Glycosyl transferase family 3 domain-containing protein</fullName>
    </recommendedName>
</protein>
<dbReference type="SUPFAM" id="SSF52418">
    <property type="entry name" value="Nucleoside phosphorylase/phosphoribosyltransferase catalytic domain"/>
    <property type="match status" value="1"/>
</dbReference>
<dbReference type="PANTHER" id="PTHR43285">
    <property type="entry name" value="ANTHRANILATE PHOSPHORIBOSYLTRANSFERASE"/>
    <property type="match status" value="1"/>
</dbReference>
<dbReference type="AlphaFoldDB" id="A0A858RKH3"/>
<keyword evidence="5" id="KW-1185">Reference proteome</keyword>
<evidence type="ECO:0000313" key="5">
    <source>
        <dbReference type="Proteomes" id="UP000501812"/>
    </source>
</evidence>
<feature type="domain" description="Glycosyl transferase family 3" evidence="3">
    <location>
        <begin position="60"/>
        <end position="298"/>
    </location>
</feature>
<keyword evidence="1" id="KW-0328">Glycosyltransferase</keyword>
<organism evidence="4 5">
    <name type="scientific">Luteolibacter luteus</name>
    <dbReference type="NCBI Taxonomy" id="2728835"/>
    <lineage>
        <taxon>Bacteria</taxon>
        <taxon>Pseudomonadati</taxon>
        <taxon>Verrucomicrobiota</taxon>
        <taxon>Verrucomicrobiia</taxon>
        <taxon>Verrucomicrobiales</taxon>
        <taxon>Verrucomicrobiaceae</taxon>
        <taxon>Luteolibacter</taxon>
    </lineage>
</organism>
<dbReference type="InterPro" id="IPR005940">
    <property type="entry name" value="Anthranilate_Pribosyl_Tfrase"/>
</dbReference>
<dbReference type="InterPro" id="IPR035902">
    <property type="entry name" value="Nuc_phospho_transferase"/>
</dbReference>
<evidence type="ECO:0000256" key="2">
    <source>
        <dbReference type="ARBA" id="ARBA00022679"/>
    </source>
</evidence>
<dbReference type="Proteomes" id="UP000501812">
    <property type="component" value="Chromosome"/>
</dbReference>